<reference evidence="11" key="4">
    <citation type="submission" date="2024-05" db="EMBL/GenBank/DDBJ databases">
        <authorList>
            <person name="Sun Q."/>
            <person name="Zhou Y."/>
        </authorList>
    </citation>
    <scope>NUCLEOTIDE SEQUENCE</scope>
    <source>
        <strain evidence="11">CGMCC 4.5581</strain>
    </source>
</reference>
<gene>
    <name evidence="11" type="primary">pncB</name>
    <name evidence="12" type="ORF">FB380_004270</name>
    <name evidence="11" type="ORF">GCM10011589_21400</name>
</gene>
<dbReference type="Proteomes" id="UP000648663">
    <property type="component" value="Unassembled WGS sequence"/>
</dbReference>
<keyword evidence="14" id="KW-1185">Reference proteome</keyword>
<dbReference type="GO" id="GO:0005829">
    <property type="term" value="C:cytosol"/>
    <property type="evidence" value="ECO:0007669"/>
    <property type="project" value="TreeGrafter"/>
</dbReference>
<dbReference type="SUPFAM" id="SSF51690">
    <property type="entry name" value="Nicotinate/Quinolinate PRTase C-terminal domain-like"/>
    <property type="match status" value="1"/>
</dbReference>
<evidence type="ECO:0000313" key="12">
    <source>
        <dbReference type="EMBL" id="NIH69772.1"/>
    </source>
</evidence>
<comment type="caution">
    <text evidence="12">The sequence shown here is derived from an EMBL/GenBank/DDBJ whole genome shotgun (WGS) entry which is preliminary data.</text>
</comment>
<dbReference type="RefSeq" id="WP_166757355.1">
    <property type="nucleotide sequence ID" value="NZ_BAABJU010000028.1"/>
</dbReference>
<dbReference type="UniPathway" id="UPA00253">
    <property type="reaction ID" value="UER00457"/>
</dbReference>
<accession>A0A846LTW4</accession>
<evidence type="ECO:0000256" key="4">
    <source>
        <dbReference type="ARBA" id="ARBA00022553"/>
    </source>
</evidence>
<dbReference type="Gene3D" id="3.20.20.70">
    <property type="entry name" value="Aldolase class I"/>
    <property type="match status" value="1"/>
</dbReference>
<evidence type="ECO:0000256" key="8">
    <source>
        <dbReference type="ARBA" id="ARBA00048668"/>
    </source>
</evidence>
<keyword evidence="12" id="KW-0328">Glycosyltransferase</keyword>
<organism evidence="12 13">
    <name type="scientific">Modestobacter marinus</name>
    <dbReference type="NCBI Taxonomy" id="477641"/>
    <lineage>
        <taxon>Bacteria</taxon>
        <taxon>Bacillati</taxon>
        <taxon>Actinomycetota</taxon>
        <taxon>Actinomycetes</taxon>
        <taxon>Geodermatophilales</taxon>
        <taxon>Geodermatophilaceae</taxon>
        <taxon>Modestobacter</taxon>
    </lineage>
</organism>
<comment type="function">
    <text evidence="9">Catalyzes the first step in the biosynthesis of NAD from nicotinic acid, the ATP-dependent synthesis of beta-nicotinate D-ribonucleotide from nicotinate and 5-phospho-D-ribose 1-phosphate.</text>
</comment>
<evidence type="ECO:0000313" key="11">
    <source>
        <dbReference type="EMBL" id="GGL65018.1"/>
    </source>
</evidence>
<evidence type="ECO:0000256" key="7">
    <source>
        <dbReference type="ARBA" id="ARBA00022679"/>
    </source>
</evidence>
<dbReference type="Proteomes" id="UP000552836">
    <property type="component" value="Unassembled WGS sequence"/>
</dbReference>
<dbReference type="GO" id="GO:0034355">
    <property type="term" value="P:NAD+ biosynthetic process via the salvage pathway"/>
    <property type="evidence" value="ECO:0007669"/>
    <property type="project" value="TreeGrafter"/>
</dbReference>
<dbReference type="PANTHER" id="PTHR11098:SF8">
    <property type="entry name" value="NICOTINATE PHOSPHORIBOSYLTRANSFERASE PNCB1"/>
    <property type="match status" value="1"/>
</dbReference>
<dbReference type="NCBIfam" id="NF006698">
    <property type="entry name" value="PRK09243.1-5"/>
    <property type="match status" value="1"/>
</dbReference>
<evidence type="ECO:0000256" key="1">
    <source>
        <dbReference type="ARBA" id="ARBA00004952"/>
    </source>
</evidence>
<dbReference type="GO" id="GO:0004516">
    <property type="term" value="F:nicotinate phosphoribosyltransferase activity"/>
    <property type="evidence" value="ECO:0007669"/>
    <property type="project" value="UniProtKB-UniRule"/>
</dbReference>
<dbReference type="InterPro" id="IPR007229">
    <property type="entry name" value="Nic_PRibTrfase-Fam"/>
</dbReference>
<sequence length="431" mass="44995">MSQRPPLSPAMLTDRYELTMLAAALADGTAERDSVFEVFARRLPHGRRYGVLAGTGRFLDALADFRFGDAEIDALRRQGLDDPRLLEHLAGFRFTGDVDGYAEGDLYFPGSPVLTVRAPFGQAVLLETLVLSMLNHDSAIAAAGARMIGAACGRPCIEMGSRRTHEEAAVAAARAAALVGFSATSNLAAGARYGIPTTGTSAHAFTLLHDDEAAAFRAQLDTLGVGTTLLVDTYDTEQGIRTAVEVAGPELGAVRLDSGDLAIEATRARELLDSLGATATKVIVTSDLDEYAIAALAAAPVDGYGVGTSLVTGSGSPTVGMVYKLVSRDGVPVAKNSVGKRSVGGRKHAVRRHDAHGTATVEVVSAAPIATGEHDRDLIRPLVRGGELVEPRTPAEALAAAQELHRQARSALPGEAWSLSRGEPAIDTVAG</sequence>
<evidence type="ECO:0000313" key="14">
    <source>
        <dbReference type="Proteomes" id="UP000648663"/>
    </source>
</evidence>
<dbReference type="EMBL" id="BMMI01000004">
    <property type="protein sequence ID" value="GGL65018.1"/>
    <property type="molecule type" value="Genomic_DNA"/>
</dbReference>
<dbReference type="EMBL" id="JAAMPA010000003">
    <property type="protein sequence ID" value="NIH69772.1"/>
    <property type="molecule type" value="Genomic_DNA"/>
</dbReference>
<protein>
    <recommendedName>
        <fullName evidence="3 9">Nicotinate phosphoribosyltransferase</fullName>
        <ecNumber evidence="3 9">6.3.4.21</ecNumber>
    </recommendedName>
</protein>
<comment type="PTM">
    <text evidence="9">Transiently phosphorylated on a His residue during the reaction cycle. Phosphorylation strongly increases the affinity for substrates and increases the rate of nicotinate D-ribonucleotide production. Dephosphorylation regenerates the low-affinity form of the enzyme, leading to product release.</text>
</comment>
<evidence type="ECO:0000256" key="2">
    <source>
        <dbReference type="ARBA" id="ARBA00010897"/>
    </source>
</evidence>
<keyword evidence="6 9" id="KW-0662">Pyridine nucleotide biosynthesis</keyword>
<keyword evidence="7 9" id="KW-0808">Transferase</keyword>
<keyword evidence="5 9" id="KW-0436">Ligase</keyword>
<dbReference type="NCBIfam" id="TIGR01513">
    <property type="entry name" value="NAPRTase_put"/>
    <property type="match status" value="1"/>
</dbReference>
<dbReference type="Gene3D" id="3.20.140.10">
    <property type="entry name" value="nicotinate phosphoribosyltransferase"/>
    <property type="match status" value="1"/>
</dbReference>
<reference evidence="14" key="2">
    <citation type="journal article" date="2019" name="Int. J. Syst. Evol. Microbiol.">
        <title>The Global Catalogue of Microorganisms (GCM) 10K type strain sequencing project: providing services to taxonomists for standard genome sequencing and annotation.</title>
        <authorList>
            <consortium name="The Broad Institute Genomics Platform"/>
            <consortium name="The Broad Institute Genome Sequencing Center for Infectious Disease"/>
            <person name="Wu L."/>
            <person name="Ma J."/>
        </authorList>
    </citation>
    <scope>NUCLEOTIDE SEQUENCE [LARGE SCALE GENOMIC DNA]</scope>
    <source>
        <strain evidence="14">CGMCC 4.5581</strain>
    </source>
</reference>
<dbReference type="EC" id="6.3.4.21" evidence="3 9"/>
<dbReference type="InterPro" id="IPR036068">
    <property type="entry name" value="Nicotinate_pribotase-like_C"/>
</dbReference>
<dbReference type="NCBIfam" id="NF009131">
    <property type="entry name" value="PRK12484.1"/>
    <property type="match status" value="1"/>
</dbReference>
<dbReference type="GO" id="GO:0016757">
    <property type="term" value="F:glycosyltransferase activity"/>
    <property type="evidence" value="ECO:0007669"/>
    <property type="project" value="UniProtKB-KW"/>
</dbReference>
<evidence type="ECO:0000259" key="10">
    <source>
        <dbReference type="Pfam" id="PF17767"/>
    </source>
</evidence>
<dbReference type="InterPro" id="IPR040727">
    <property type="entry name" value="NAPRTase_N"/>
</dbReference>
<proteinExistence type="inferred from homology"/>
<feature type="domain" description="Nicotinate phosphoribosyltransferase N-terminal" evidence="10">
    <location>
        <begin position="11"/>
        <end position="135"/>
    </location>
</feature>
<keyword evidence="4" id="KW-0597">Phosphoprotein</keyword>
<reference evidence="11" key="1">
    <citation type="journal article" date="2014" name="Int. J. Syst. Evol. Microbiol.">
        <title>Complete genome of a new Firmicutes species belonging to the dominant human colonic microbiota ('Ruminococcus bicirculans') reveals two chromosomes and a selective capacity to utilize plant glucans.</title>
        <authorList>
            <consortium name="NISC Comparative Sequencing Program"/>
            <person name="Wegmann U."/>
            <person name="Louis P."/>
            <person name="Goesmann A."/>
            <person name="Henrissat B."/>
            <person name="Duncan S.H."/>
            <person name="Flint H.J."/>
        </authorList>
    </citation>
    <scope>NUCLEOTIDE SEQUENCE</scope>
    <source>
        <strain evidence="11">CGMCC 4.5581</strain>
    </source>
</reference>
<evidence type="ECO:0000256" key="5">
    <source>
        <dbReference type="ARBA" id="ARBA00022598"/>
    </source>
</evidence>
<dbReference type="Pfam" id="PF17767">
    <property type="entry name" value="NAPRTase_N"/>
    <property type="match status" value="1"/>
</dbReference>
<reference evidence="12 13" key="3">
    <citation type="submission" date="2020-02" db="EMBL/GenBank/DDBJ databases">
        <title>Sequencing the genomes of 1000 actinobacteria strains.</title>
        <authorList>
            <person name="Klenk H.-P."/>
        </authorList>
    </citation>
    <scope>NUCLEOTIDE SEQUENCE [LARGE SCALE GENOMIC DNA]</scope>
    <source>
        <strain evidence="12 13">DSM 45201</strain>
    </source>
</reference>
<comment type="similarity">
    <text evidence="2 9">Belongs to the NAPRTase family.</text>
</comment>
<evidence type="ECO:0000313" key="13">
    <source>
        <dbReference type="Proteomes" id="UP000552836"/>
    </source>
</evidence>
<dbReference type="InterPro" id="IPR006405">
    <property type="entry name" value="Nic_PRibTrfase_pncB"/>
</dbReference>
<evidence type="ECO:0000256" key="6">
    <source>
        <dbReference type="ARBA" id="ARBA00022642"/>
    </source>
</evidence>
<dbReference type="AlphaFoldDB" id="A0A846LTW4"/>
<dbReference type="SUPFAM" id="SSF54675">
    <property type="entry name" value="Nicotinate/Quinolinate PRTase N-terminal domain-like"/>
    <property type="match status" value="1"/>
</dbReference>
<comment type="catalytic activity">
    <reaction evidence="8 9">
        <text>5-phospho-alpha-D-ribose 1-diphosphate + nicotinate + ATP + H2O = nicotinate beta-D-ribonucleotide + ADP + phosphate + diphosphate</text>
        <dbReference type="Rhea" id="RHEA:36163"/>
        <dbReference type="ChEBI" id="CHEBI:15377"/>
        <dbReference type="ChEBI" id="CHEBI:30616"/>
        <dbReference type="ChEBI" id="CHEBI:32544"/>
        <dbReference type="ChEBI" id="CHEBI:33019"/>
        <dbReference type="ChEBI" id="CHEBI:43474"/>
        <dbReference type="ChEBI" id="CHEBI:57502"/>
        <dbReference type="ChEBI" id="CHEBI:58017"/>
        <dbReference type="ChEBI" id="CHEBI:456216"/>
        <dbReference type="EC" id="6.3.4.21"/>
    </reaction>
</comment>
<dbReference type="InterPro" id="IPR013785">
    <property type="entry name" value="Aldolase_TIM"/>
</dbReference>
<evidence type="ECO:0000256" key="3">
    <source>
        <dbReference type="ARBA" id="ARBA00013236"/>
    </source>
</evidence>
<dbReference type="PIRSF" id="PIRSF000484">
    <property type="entry name" value="NAPRT"/>
    <property type="match status" value="1"/>
</dbReference>
<evidence type="ECO:0000256" key="9">
    <source>
        <dbReference type="RuleBase" id="RU365100"/>
    </source>
</evidence>
<name>A0A846LTW4_9ACTN</name>
<comment type="pathway">
    <text evidence="1 9">Cofactor biosynthesis; NAD(+) biosynthesis; nicotinate D-ribonucleotide from nicotinate: step 1/1.</text>
</comment>
<dbReference type="PANTHER" id="PTHR11098">
    <property type="entry name" value="NICOTINATE PHOSPHORIBOSYLTRANSFERASE"/>
    <property type="match status" value="1"/>
</dbReference>